<dbReference type="EMBL" id="LACI01002431">
    <property type="protein sequence ID" value="KJU82049.1"/>
    <property type="molecule type" value="Genomic_DNA"/>
</dbReference>
<protein>
    <submittedName>
        <fullName evidence="1">Uncharacterized protein</fullName>
    </submittedName>
</protein>
<sequence length="63" mass="6670">MYVSVIEPSPLSTNLVASPLIDQVPGTPFSTDDLPVMLIPFIAHTATSPLVSCQSISYLPSPL</sequence>
<accession>A0A0F3GJA9</accession>
<name>A0A0F3GJA9_9BACT</name>
<comment type="caution">
    <text evidence="1">The sequence shown here is derived from an EMBL/GenBank/DDBJ whole genome shotgun (WGS) entry which is preliminary data.</text>
</comment>
<evidence type="ECO:0000313" key="1">
    <source>
        <dbReference type="EMBL" id="KJU82049.1"/>
    </source>
</evidence>
<gene>
    <name evidence="1" type="ORF">MBAV_005757</name>
</gene>
<dbReference type="Proteomes" id="UP000033423">
    <property type="component" value="Unassembled WGS sequence"/>
</dbReference>
<reference evidence="1 2" key="1">
    <citation type="submission" date="2015-02" db="EMBL/GenBank/DDBJ databases">
        <title>Single-cell genomics of uncultivated deep-branching MTB reveals a conserved set of magnetosome genes.</title>
        <authorList>
            <person name="Kolinko S."/>
            <person name="Richter M."/>
            <person name="Glockner F.O."/>
            <person name="Brachmann A."/>
            <person name="Schuler D."/>
        </authorList>
    </citation>
    <scope>NUCLEOTIDE SEQUENCE [LARGE SCALE GENOMIC DNA]</scope>
    <source>
        <strain evidence="1">TM-1</strain>
    </source>
</reference>
<organism evidence="1 2">
    <name type="scientific">Candidatus Magnetobacterium bavaricum</name>
    <dbReference type="NCBI Taxonomy" id="29290"/>
    <lineage>
        <taxon>Bacteria</taxon>
        <taxon>Pseudomonadati</taxon>
        <taxon>Nitrospirota</taxon>
        <taxon>Thermodesulfovibrionia</taxon>
        <taxon>Thermodesulfovibrionales</taxon>
        <taxon>Candidatus Magnetobacteriaceae</taxon>
        <taxon>Candidatus Magnetobacterium</taxon>
    </lineage>
</organism>
<evidence type="ECO:0000313" key="2">
    <source>
        <dbReference type="Proteomes" id="UP000033423"/>
    </source>
</evidence>
<keyword evidence="2" id="KW-1185">Reference proteome</keyword>
<proteinExistence type="predicted"/>
<dbReference type="AlphaFoldDB" id="A0A0F3GJA9"/>